<evidence type="ECO:0000256" key="5">
    <source>
        <dbReference type="ARBA" id="ARBA00022989"/>
    </source>
</evidence>
<reference evidence="10 11" key="1">
    <citation type="submission" date="2023-10" db="EMBL/GenBank/DDBJ databases">
        <title>Genome-Wide Identification Analysis in wild type Solanum Pinnatisectum Reveals Some Genes Defensing Phytophthora Infestans.</title>
        <authorList>
            <person name="Sun C."/>
        </authorList>
    </citation>
    <scope>NUCLEOTIDE SEQUENCE [LARGE SCALE GENOMIC DNA]</scope>
    <source>
        <strain evidence="10">LQN</strain>
        <tissue evidence="10">Leaf</tissue>
    </source>
</reference>
<dbReference type="PANTHER" id="PTHR32285">
    <property type="entry name" value="PROTEIN TRICHOME BIREFRINGENCE-LIKE 9-RELATED"/>
    <property type="match status" value="1"/>
</dbReference>
<keyword evidence="4" id="KW-0735">Signal-anchor</keyword>
<comment type="subcellular location">
    <subcellularLocation>
        <location evidence="1">Membrane</location>
        <topology evidence="1">Single-pass membrane protein</topology>
    </subcellularLocation>
</comment>
<keyword evidence="3 7" id="KW-0812">Transmembrane</keyword>
<proteinExistence type="inferred from homology"/>
<dbReference type="PANTHER" id="PTHR32285:SF266">
    <property type="entry name" value="PROTEIN TRICHOME BIREFRINGENCE-LIKE"/>
    <property type="match status" value="1"/>
</dbReference>
<evidence type="ECO:0000256" key="1">
    <source>
        <dbReference type="ARBA" id="ARBA00004167"/>
    </source>
</evidence>
<dbReference type="InterPro" id="IPR025846">
    <property type="entry name" value="TBL_N"/>
</dbReference>
<protein>
    <recommendedName>
        <fullName evidence="12">Trichome birefringence-like N-terminal domain-containing protein</fullName>
    </recommendedName>
</protein>
<evidence type="ECO:0008006" key="12">
    <source>
        <dbReference type="Google" id="ProtNLM"/>
    </source>
</evidence>
<evidence type="ECO:0000256" key="3">
    <source>
        <dbReference type="ARBA" id="ARBA00022692"/>
    </source>
</evidence>
<dbReference type="GO" id="GO:0016413">
    <property type="term" value="F:O-acetyltransferase activity"/>
    <property type="evidence" value="ECO:0007669"/>
    <property type="project" value="InterPro"/>
</dbReference>
<evidence type="ECO:0000256" key="6">
    <source>
        <dbReference type="ARBA" id="ARBA00023136"/>
    </source>
</evidence>
<evidence type="ECO:0000256" key="2">
    <source>
        <dbReference type="ARBA" id="ARBA00007727"/>
    </source>
</evidence>
<dbReference type="GO" id="GO:0016020">
    <property type="term" value="C:membrane"/>
    <property type="evidence" value="ECO:0007669"/>
    <property type="project" value="UniProtKB-SubCell"/>
</dbReference>
<organism evidence="10 11">
    <name type="scientific">Solanum pinnatisectum</name>
    <name type="common">tansyleaf nightshade</name>
    <dbReference type="NCBI Taxonomy" id="50273"/>
    <lineage>
        <taxon>Eukaryota</taxon>
        <taxon>Viridiplantae</taxon>
        <taxon>Streptophyta</taxon>
        <taxon>Embryophyta</taxon>
        <taxon>Tracheophyta</taxon>
        <taxon>Spermatophyta</taxon>
        <taxon>Magnoliopsida</taxon>
        <taxon>eudicotyledons</taxon>
        <taxon>Gunneridae</taxon>
        <taxon>Pentapetalae</taxon>
        <taxon>asterids</taxon>
        <taxon>lamiids</taxon>
        <taxon>Solanales</taxon>
        <taxon>Solanaceae</taxon>
        <taxon>Solanoideae</taxon>
        <taxon>Solaneae</taxon>
        <taxon>Solanum</taxon>
    </lineage>
</organism>
<name>A0AAV9LI56_9SOLN</name>
<dbReference type="GO" id="GO:0005794">
    <property type="term" value="C:Golgi apparatus"/>
    <property type="evidence" value="ECO:0007669"/>
    <property type="project" value="TreeGrafter"/>
</dbReference>
<evidence type="ECO:0000313" key="10">
    <source>
        <dbReference type="EMBL" id="KAK4725341.1"/>
    </source>
</evidence>
<dbReference type="Pfam" id="PF13839">
    <property type="entry name" value="PC-Esterase"/>
    <property type="match status" value="1"/>
</dbReference>
<evidence type="ECO:0000259" key="9">
    <source>
        <dbReference type="Pfam" id="PF14416"/>
    </source>
</evidence>
<keyword evidence="5 7" id="KW-1133">Transmembrane helix</keyword>
<evidence type="ECO:0000256" key="4">
    <source>
        <dbReference type="ARBA" id="ARBA00022968"/>
    </source>
</evidence>
<comment type="similarity">
    <text evidence="2">Belongs to the PC-esterase family. TBL subfamily.</text>
</comment>
<dbReference type="EMBL" id="JAWPEI010000006">
    <property type="protein sequence ID" value="KAK4725341.1"/>
    <property type="molecule type" value="Genomic_DNA"/>
</dbReference>
<feature type="domain" description="Trichome birefringence-like N-terminal" evidence="9">
    <location>
        <begin position="246"/>
        <end position="298"/>
    </location>
</feature>
<evidence type="ECO:0000259" key="8">
    <source>
        <dbReference type="Pfam" id="PF13839"/>
    </source>
</evidence>
<keyword evidence="11" id="KW-1185">Reference proteome</keyword>
<dbReference type="Pfam" id="PF14416">
    <property type="entry name" value="PMR5N"/>
    <property type="match status" value="1"/>
</dbReference>
<sequence length="600" mass="68812">MAETAKYAAINGGNLFTDMKTQLSLPKTKRTVACAYGFVFIFIVVTTFLAFSPSPNSSSPWFTNIFSLSKEDVGTSYRSQFSSVFSNLFPRSSKNNFEQPHLDKKGLIVEKSENYTQNDDKGGVLENPFNSSSSVLSDKESSVVKNETFSEVFDDKVGILMGNQSVNQTFDDRDGIFKANQSSIEGSKSAAAVNQNKSRDFDDKVGIFKANQSTIEEKSAPKFSSKGKSANVEKKRDVDLVKSLLNCDFFDGNWVKDESYPLYKPGSCSLIDEQFNCFINDRPDSGYLKMKWKPNACSLPRLNATHMLELLRGKRLVFVGDSLNRNMWESLICILKNSVKNQKKVYEESGRHHFRTEAFYSFIFEDYKCRVEFFVSPFLVQQWEVADKKGGKKETLRLDLIGESADKYKDADILVFNTGHWWTHEKTSLGKDYYQEGNHVHNELNVLEAFRRALTTWGRWIDAHINPKKTFVLFRGYSASHFSGGQWNSGGACDSETEPIKNDTYLTPYPSKMKVLEDVFKGMKTQVSYLNITRMTDYRKDGHPSIYRKPNLTLKERRSQWRYQDCSHWCLPGVPDAWNELLYAELLVRLHQKHKRKSHR</sequence>
<feature type="transmembrane region" description="Helical" evidence="7">
    <location>
        <begin position="32"/>
        <end position="51"/>
    </location>
</feature>
<keyword evidence="6 7" id="KW-0472">Membrane</keyword>
<feature type="domain" description="Trichome birefringence-like C-terminal" evidence="8">
    <location>
        <begin position="299"/>
        <end position="584"/>
    </location>
</feature>
<evidence type="ECO:0000256" key="7">
    <source>
        <dbReference type="SAM" id="Phobius"/>
    </source>
</evidence>
<comment type="caution">
    <text evidence="10">The sequence shown here is derived from an EMBL/GenBank/DDBJ whole genome shotgun (WGS) entry which is preliminary data.</text>
</comment>
<dbReference type="InterPro" id="IPR029962">
    <property type="entry name" value="TBL"/>
</dbReference>
<dbReference type="AlphaFoldDB" id="A0AAV9LI56"/>
<accession>A0AAV9LI56</accession>
<dbReference type="Proteomes" id="UP001311915">
    <property type="component" value="Unassembled WGS sequence"/>
</dbReference>
<evidence type="ECO:0000313" key="11">
    <source>
        <dbReference type="Proteomes" id="UP001311915"/>
    </source>
</evidence>
<dbReference type="InterPro" id="IPR026057">
    <property type="entry name" value="TBL_C"/>
</dbReference>
<gene>
    <name evidence="10" type="ORF">R3W88_028120</name>
</gene>